<proteinExistence type="predicted"/>
<reference evidence="2" key="1">
    <citation type="journal article" date="2019" name="Int. J. Syst. Evol. Microbiol.">
        <title>The Global Catalogue of Microorganisms (GCM) 10K type strain sequencing project: providing services to taxonomists for standard genome sequencing and annotation.</title>
        <authorList>
            <consortium name="The Broad Institute Genomics Platform"/>
            <consortium name="The Broad Institute Genome Sequencing Center for Infectious Disease"/>
            <person name="Wu L."/>
            <person name="Ma J."/>
        </authorList>
    </citation>
    <scope>NUCLEOTIDE SEQUENCE [LARGE SCALE GENOMIC DNA]</scope>
    <source>
        <strain evidence="2">CGMCC 1.13718</strain>
    </source>
</reference>
<dbReference type="NCBIfam" id="TIGR01509">
    <property type="entry name" value="HAD-SF-IA-v3"/>
    <property type="match status" value="1"/>
</dbReference>
<dbReference type="GO" id="GO:0016787">
    <property type="term" value="F:hydrolase activity"/>
    <property type="evidence" value="ECO:0007669"/>
    <property type="project" value="UniProtKB-KW"/>
</dbReference>
<dbReference type="PRINTS" id="PR00413">
    <property type="entry name" value="HADHALOGNASE"/>
</dbReference>
<keyword evidence="1" id="KW-0378">Hydrolase</keyword>
<dbReference type="CDD" id="cd02603">
    <property type="entry name" value="HAD_sEH-N_like"/>
    <property type="match status" value="1"/>
</dbReference>
<dbReference type="SFLD" id="SFLDS00003">
    <property type="entry name" value="Haloacid_Dehalogenase"/>
    <property type="match status" value="1"/>
</dbReference>
<accession>A0ABW1YJP7</accession>
<sequence>MSIDIEVVLFDLGGVLIELRSSPLPPEWLSSGQTFDSIGWFQSETALRFECGELSPDEFARRLQRDLGLEVDNAEIIDQFTRWPIGLFAGARDLLLQLRKSHHLAALTNTNELHWPRLVNEFRLPQYFSQIFASHRMALAKPDLRAFRHVMDALNVAPERVLFFDDNPTNVIAARRLGIRARQACSVEQVKVHLQESGLLAD</sequence>
<dbReference type="InterPro" id="IPR023198">
    <property type="entry name" value="PGP-like_dom2"/>
</dbReference>
<dbReference type="Pfam" id="PF00702">
    <property type="entry name" value="Hydrolase"/>
    <property type="match status" value="1"/>
</dbReference>
<dbReference type="RefSeq" id="WP_193192227.1">
    <property type="nucleotide sequence ID" value="NZ_JACZFR010000026.1"/>
</dbReference>
<organism evidence="1 2">
    <name type="scientific">Microbulbifer taiwanensis</name>
    <dbReference type="NCBI Taxonomy" id="986746"/>
    <lineage>
        <taxon>Bacteria</taxon>
        <taxon>Pseudomonadati</taxon>
        <taxon>Pseudomonadota</taxon>
        <taxon>Gammaproteobacteria</taxon>
        <taxon>Cellvibrionales</taxon>
        <taxon>Microbulbiferaceae</taxon>
        <taxon>Microbulbifer</taxon>
    </lineage>
</organism>
<evidence type="ECO:0000313" key="1">
    <source>
        <dbReference type="EMBL" id="MFC6632113.1"/>
    </source>
</evidence>
<name>A0ABW1YJP7_9GAMM</name>
<dbReference type="InterPro" id="IPR006439">
    <property type="entry name" value="HAD-SF_hydro_IA"/>
</dbReference>
<protein>
    <submittedName>
        <fullName evidence="1">HAD family hydrolase</fullName>
    </submittedName>
</protein>
<dbReference type="PANTHER" id="PTHR43611">
    <property type="entry name" value="ALPHA-D-GLUCOSE 1-PHOSPHATE PHOSPHATASE"/>
    <property type="match status" value="1"/>
</dbReference>
<dbReference type="PANTHER" id="PTHR43611:SF3">
    <property type="entry name" value="FLAVIN MONONUCLEOTIDE HYDROLASE 1, CHLOROPLATIC"/>
    <property type="match status" value="1"/>
</dbReference>
<evidence type="ECO:0000313" key="2">
    <source>
        <dbReference type="Proteomes" id="UP001596425"/>
    </source>
</evidence>
<comment type="caution">
    <text evidence="1">The sequence shown here is derived from an EMBL/GenBank/DDBJ whole genome shotgun (WGS) entry which is preliminary data.</text>
</comment>
<dbReference type="Gene3D" id="1.10.150.240">
    <property type="entry name" value="Putative phosphatase, domain 2"/>
    <property type="match status" value="1"/>
</dbReference>
<gene>
    <name evidence="1" type="ORF">ACFQBM_02415</name>
</gene>
<dbReference type="InterPro" id="IPR023214">
    <property type="entry name" value="HAD_sf"/>
</dbReference>
<dbReference type="Gene3D" id="3.40.50.1000">
    <property type="entry name" value="HAD superfamily/HAD-like"/>
    <property type="match status" value="1"/>
</dbReference>
<dbReference type="SFLD" id="SFLDG01129">
    <property type="entry name" value="C1.5:_HAD__Beta-PGM__Phosphata"/>
    <property type="match status" value="1"/>
</dbReference>
<dbReference type="SUPFAM" id="SSF56784">
    <property type="entry name" value="HAD-like"/>
    <property type="match status" value="1"/>
</dbReference>
<dbReference type="InterPro" id="IPR036412">
    <property type="entry name" value="HAD-like_sf"/>
</dbReference>
<dbReference type="Proteomes" id="UP001596425">
    <property type="component" value="Unassembled WGS sequence"/>
</dbReference>
<dbReference type="EMBL" id="JBHSVR010000001">
    <property type="protein sequence ID" value="MFC6632113.1"/>
    <property type="molecule type" value="Genomic_DNA"/>
</dbReference>
<keyword evidence="2" id="KW-1185">Reference proteome</keyword>